<evidence type="ECO:0000313" key="2">
    <source>
        <dbReference type="Proteomes" id="UP000799539"/>
    </source>
</evidence>
<protein>
    <submittedName>
        <fullName evidence="1">Uncharacterized protein</fullName>
    </submittedName>
</protein>
<organism evidence="1 2">
    <name type="scientific">Cercospora zeae-maydis SCOH1-5</name>
    <dbReference type="NCBI Taxonomy" id="717836"/>
    <lineage>
        <taxon>Eukaryota</taxon>
        <taxon>Fungi</taxon>
        <taxon>Dikarya</taxon>
        <taxon>Ascomycota</taxon>
        <taxon>Pezizomycotina</taxon>
        <taxon>Dothideomycetes</taxon>
        <taxon>Dothideomycetidae</taxon>
        <taxon>Mycosphaerellales</taxon>
        <taxon>Mycosphaerellaceae</taxon>
        <taxon>Cercospora</taxon>
    </lineage>
</organism>
<keyword evidence="2" id="KW-1185">Reference proteome</keyword>
<dbReference type="Proteomes" id="UP000799539">
    <property type="component" value="Unassembled WGS sequence"/>
</dbReference>
<name>A0A6A6F4Y7_9PEZI</name>
<dbReference type="OrthoDB" id="10393146at2759"/>
<sequence>MALCFYCQTYHQAAQAPQISPPYRISDWGFYQPPEFDYLHWQALRARWRASYMVPQHARLVSRVPQSEFPVVRRLRPRRVELKVGVEYVEDIPVEWDVSPSELLRRAEEARWKGKGKGKGKEVLCFHIVITGGAMRALCMTPPQERTAIHCLRGLYNSGSLDSCTNIGRHMVSENTPHLPNASDTFFELLERMWCLIRILQDVRGLHSGWNIWRTTWADPCFTVSSFHGAGHDGLLPQARSTPSANITESFEARRTGMTKDAVFRTVISSSSSFFVPCVGNVGCYSCAPSTALKSCSALFLCNCASDCAKEVKDAKFCRCTAGDRERSLNLDLRLKVKSFDRSKFRRWGLDAVYMR</sequence>
<accession>A0A6A6F4Y7</accession>
<dbReference type="EMBL" id="ML992702">
    <property type="protein sequence ID" value="KAF2207601.1"/>
    <property type="molecule type" value="Genomic_DNA"/>
</dbReference>
<proteinExistence type="predicted"/>
<gene>
    <name evidence="1" type="ORF">CERZMDRAFT_88440</name>
</gene>
<evidence type="ECO:0000313" key="1">
    <source>
        <dbReference type="EMBL" id="KAF2207601.1"/>
    </source>
</evidence>
<reference evidence="1" key="1">
    <citation type="journal article" date="2020" name="Stud. Mycol.">
        <title>101 Dothideomycetes genomes: a test case for predicting lifestyles and emergence of pathogens.</title>
        <authorList>
            <person name="Haridas S."/>
            <person name="Albert R."/>
            <person name="Binder M."/>
            <person name="Bloem J."/>
            <person name="Labutti K."/>
            <person name="Salamov A."/>
            <person name="Andreopoulos B."/>
            <person name="Baker S."/>
            <person name="Barry K."/>
            <person name="Bills G."/>
            <person name="Bluhm B."/>
            <person name="Cannon C."/>
            <person name="Castanera R."/>
            <person name="Culley D."/>
            <person name="Daum C."/>
            <person name="Ezra D."/>
            <person name="Gonzalez J."/>
            <person name="Henrissat B."/>
            <person name="Kuo A."/>
            <person name="Liang C."/>
            <person name="Lipzen A."/>
            <person name="Lutzoni F."/>
            <person name="Magnuson J."/>
            <person name="Mondo S."/>
            <person name="Nolan M."/>
            <person name="Ohm R."/>
            <person name="Pangilinan J."/>
            <person name="Park H.-J."/>
            <person name="Ramirez L."/>
            <person name="Alfaro M."/>
            <person name="Sun H."/>
            <person name="Tritt A."/>
            <person name="Yoshinaga Y."/>
            <person name="Zwiers L.-H."/>
            <person name="Turgeon B."/>
            <person name="Goodwin S."/>
            <person name="Spatafora J."/>
            <person name="Crous P."/>
            <person name="Grigoriev I."/>
        </authorList>
    </citation>
    <scope>NUCLEOTIDE SEQUENCE</scope>
    <source>
        <strain evidence="1">SCOH1-5</strain>
    </source>
</reference>
<dbReference type="AlphaFoldDB" id="A0A6A6F4Y7"/>